<protein>
    <submittedName>
        <fullName evidence="9">Choline transporter-like protein</fullName>
    </submittedName>
</protein>
<dbReference type="PANTHER" id="PTHR12385:SF14">
    <property type="entry name" value="CHOLINE TRANSPORTER-LIKE 2"/>
    <property type="match status" value="1"/>
</dbReference>
<dbReference type="GO" id="GO:0022857">
    <property type="term" value="F:transmembrane transporter activity"/>
    <property type="evidence" value="ECO:0007669"/>
    <property type="project" value="InterPro"/>
</dbReference>
<dbReference type="WBParaSite" id="PgR066_g056_t02">
    <property type="protein sequence ID" value="PgR066_g056_t02"/>
    <property type="gene ID" value="PgR066_g056"/>
</dbReference>
<dbReference type="Pfam" id="PF04515">
    <property type="entry name" value="Choline_transpo"/>
    <property type="match status" value="1"/>
</dbReference>
<evidence type="ECO:0000313" key="8">
    <source>
        <dbReference type="Proteomes" id="UP000887569"/>
    </source>
</evidence>
<evidence type="ECO:0000256" key="3">
    <source>
        <dbReference type="ARBA" id="ARBA00022692"/>
    </source>
</evidence>
<evidence type="ECO:0000256" key="2">
    <source>
        <dbReference type="ARBA" id="ARBA00007168"/>
    </source>
</evidence>
<dbReference type="GO" id="GO:0016020">
    <property type="term" value="C:membrane"/>
    <property type="evidence" value="ECO:0007669"/>
    <property type="project" value="UniProtKB-SubCell"/>
</dbReference>
<evidence type="ECO:0000256" key="5">
    <source>
        <dbReference type="ARBA" id="ARBA00023136"/>
    </source>
</evidence>
<dbReference type="InterPro" id="IPR007603">
    <property type="entry name" value="Choline_transptr-like"/>
</dbReference>
<keyword evidence="8" id="KW-1185">Reference proteome</keyword>
<keyword evidence="6" id="KW-0325">Glycoprotein</keyword>
<feature type="transmembrane region" description="Helical" evidence="7">
    <location>
        <begin position="391"/>
        <end position="415"/>
    </location>
</feature>
<comment type="subcellular location">
    <subcellularLocation>
        <location evidence="1">Membrane</location>
        <topology evidence="1">Multi-pass membrane protein</topology>
    </subcellularLocation>
</comment>
<accession>A0A915BXG5</accession>
<feature type="transmembrane region" description="Helical" evidence="7">
    <location>
        <begin position="720"/>
        <end position="743"/>
    </location>
</feature>
<dbReference type="AlphaFoldDB" id="A0A915BXG5"/>
<evidence type="ECO:0000313" key="9">
    <source>
        <dbReference type="WBParaSite" id="PgR066_g056_t02"/>
    </source>
</evidence>
<evidence type="ECO:0000256" key="7">
    <source>
        <dbReference type="SAM" id="Phobius"/>
    </source>
</evidence>
<feature type="transmembrane region" description="Helical" evidence="7">
    <location>
        <begin position="364"/>
        <end position="384"/>
    </location>
</feature>
<proteinExistence type="inferred from homology"/>
<keyword evidence="3 7" id="KW-0812">Transmembrane</keyword>
<feature type="transmembrane region" description="Helical" evidence="7">
    <location>
        <begin position="573"/>
        <end position="597"/>
    </location>
</feature>
<keyword evidence="4 7" id="KW-1133">Transmembrane helix</keyword>
<feature type="transmembrane region" description="Helical" evidence="7">
    <location>
        <begin position="655"/>
        <end position="675"/>
    </location>
</feature>
<feature type="transmembrane region" description="Helical" evidence="7">
    <location>
        <begin position="485"/>
        <end position="514"/>
    </location>
</feature>
<feature type="transmembrane region" description="Helical" evidence="7">
    <location>
        <begin position="755"/>
        <end position="773"/>
    </location>
</feature>
<organism evidence="8 9">
    <name type="scientific">Parascaris univalens</name>
    <name type="common">Nematode worm</name>
    <dbReference type="NCBI Taxonomy" id="6257"/>
    <lineage>
        <taxon>Eukaryota</taxon>
        <taxon>Metazoa</taxon>
        <taxon>Ecdysozoa</taxon>
        <taxon>Nematoda</taxon>
        <taxon>Chromadorea</taxon>
        <taxon>Rhabditida</taxon>
        <taxon>Spirurina</taxon>
        <taxon>Ascaridomorpha</taxon>
        <taxon>Ascaridoidea</taxon>
        <taxon>Ascarididae</taxon>
        <taxon>Parascaris</taxon>
    </lineage>
</organism>
<reference evidence="9" key="1">
    <citation type="submission" date="2022-11" db="UniProtKB">
        <authorList>
            <consortium name="WormBaseParasite"/>
        </authorList>
    </citation>
    <scope>IDENTIFICATION</scope>
</reference>
<feature type="transmembrane region" description="Helical" evidence="7">
    <location>
        <begin position="618"/>
        <end position="635"/>
    </location>
</feature>
<evidence type="ECO:0000256" key="4">
    <source>
        <dbReference type="ARBA" id="ARBA00022989"/>
    </source>
</evidence>
<comment type="similarity">
    <text evidence="2">Belongs to the CTL (choline transporter-like) family.</text>
</comment>
<evidence type="ECO:0000256" key="6">
    <source>
        <dbReference type="ARBA" id="ARBA00023180"/>
    </source>
</evidence>
<feature type="transmembrane region" description="Helical" evidence="7">
    <location>
        <begin position="443"/>
        <end position="464"/>
    </location>
</feature>
<feature type="transmembrane region" description="Helical" evidence="7">
    <location>
        <begin position="144"/>
        <end position="167"/>
    </location>
</feature>
<evidence type="ECO:0000256" key="1">
    <source>
        <dbReference type="ARBA" id="ARBA00004141"/>
    </source>
</evidence>
<dbReference type="PANTHER" id="PTHR12385">
    <property type="entry name" value="CHOLINE TRANSPORTER-LIKE (SLC FAMILY 44)"/>
    <property type="match status" value="1"/>
</dbReference>
<keyword evidence="5 7" id="KW-0472">Membrane</keyword>
<name>A0A915BXG5_PARUN</name>
<sequence>MGKAYRKRKIVSSDQISFPSSLTEHPVPPASPAAPFFAPNQPPLPSTSQCYPLTASVHLCNFPCYPPPPPYSHPTVESNCSRNDLVVSPPPLPPRGNIIIGRHAARFDVKTPPSMRGRNRHNLTTIPKTFINPMVSSRRGCTDVICCFLFIVFIIGWAFVAVLGFMWGKPEHLIHPTDSNGRMCGVELQGYYDFRSKPYLFYFDLTKCVSYSVVFSGCQTPQICVAKCPMKTFTYLQMQSVPSGARFQANVQSNIICKASVPMKEIQNFATLRAYVERGECASYTVPSAAVLGRCIPQILLNLGSAAQKAQEANSSLDRIVSALGGKGLIPTDGQIANSSNIVRTFVDEKSVLEKIAFDISVTWWQILTMFLITALIALLWIIIMRILGRFLIWATILFAVIILGTGAGYCWYRYKMLYDVGAITDYSFQPDISVYFEMPTTWLIIATVLSVALLVILITLLFVRTRIALAVALIEESSKAIGCIMSSLLFPIFPFVMHLLAFILWALVTIWLATFGIENCLMPRTPGGALSDGVPCDCSKLGTDSQPGCQYINMTRDETRVFAMQAFNLFGFFWMSCFVSGLADTTLAGAFASYYWALNKPKDVPSFPIVKSIGRALRYHLGTIAFGSLILATVKFLRAMLNYLDKKLSTAKNAVAKFILMCLKCCFWCFEAFLKFLTRNAYIMTAIYGKNFCAAAKDSFMLIMENVLRYAVLDKVTDFLLFLGKTTITLGMGVVAFYWFSGRWIIDGLPHIDLYYYFVPIIIVVVGAYLIADSFFDVYEIAVDTTFLCFLEDAKQNNGTPDKPYYMSSELQRILGKQNQFNTQCK</sequence>
<dbReference type="Proteomes" id="UP000887569">
    <property type="component" value="Unplaced"/>
</dbReference>